<evidence type="ECO:0000259" key="2">
    <source>
        <dbReference type="Pfam" id="PF01321"/>
    </source>
</evidence>
<dbReference type="PRINTS" id="PR00599">
    <property type="entry name" value="MAPEPTIDASE"/>
</dbReference>
<dbReference type="RefSeq" id="WP_125324379.1">
    <property type="nucleotide sequence ID" value="NZ_CP034328.1"/>
</dbReference>
<dbReference type="GO" id="GO:0004177">
    <property type="term" value="F:aminopeptidase activity"/>
    <property type="evidence" value="ECO:0007669"/>
    <property type="project" value="UniProtKB-KW"/>
</dbReference>
<dbReference type="InterPro" id="IPR000994">
    <property type="entry name" value="Pept_M24"/>
</dbReference>
<proteinExistence type="predicted"/>
<dbReference type="InterPro" id="IPR036005">
    <property type="entry name" value="Creatinase/aminopeptidase-like"/>
</dbReference>
<reference evidence="3 4" key="1">
    <citation type="submission" date="2018-12" db="EMBL/GenBank/DDBJ databases">
        <title>Complete genome sequencing of Tabrizicola sp. K13M18.</title>
        <authorList>
            <person name="Bae J.-W."/>
        </authorList>
    </citation>
    <scope>NUCLEOTIDE SEQUENCE [LARGE SCALE GENOMIC DNA]</scope>
    <source>
        <strain evidence="3 4">K13M18</strain>
    </source>
</reference>
<dbReference type="Pfam" id="PF00557">
    <property type="entry name" value="Peptidase_M24"/>
    <property type="match status" value="1"/>
</dbReference>
<keyword evidence="3" id="KW-0378">Hydrolase</keyword>
<dbReference type="PANTHER" id="PTHR46112:SF3">
    <property type="entry name" value="AMINOPEPTIDASE YPDF"/>
    <property type="match status" value="1"/>
</dbReference>
<dbReference type="Gene3D" id="3.40.350.10">
    <property type="entry name" value="Creatinase/prolidase N-terminal domain"/>
    <property type="match status" value="1"/>
</dbReference>
<gene>
    <name evidence="3" type="ORF">EI545_04595</name>
</gene>
<dbReference type="SUPFAM" id="SSF53092">
    <property type="entry name" value="Creatinase/prolidase N-terminal domain"/>
    <property type="match status" value="1"/>
</dbReference>
<dbReference type="AlphaFoldDB" id="A0A3S8U3N5"/>
<dbReference type="EMBL" id="CP034328">
    <property type="protein sequence ID" value="AZL58178.1"/>
    <property type="molecule type" value="Genomic_DNA"/>
</dbReference>
<evidence type="ECO:0000259" key="1">
    <source>
        <dbReference type="Pfam" id="PF00557"/>
    </source>
</evidence>
<organism evidence="3 4">
    <name type="scientific">Tabrizicola piscis</name>
    <dbReference type="NCBI Taxonomy" id="2494374"/>
    <lineage>
        <taxon>Bacteria</taxon>
        <taxon>Pseudomonadati</taxon>
        <taxon>Pseudomonadota</taxon>
        <taxon>Alphaproteobacteria</taxon>
        <taxon>Rhodobacterales</taxon>
        <taxon>Paracoccaceae</taxon>
        <taxon>Tabrizicola</taxon>
    </lineage>
</organism>
<keyword evidence="3" id="KW-0031">Aminopeptidase</keyword>
<dbReference type="InterPro" id="IPR001714">
    <property type="entry name" value="Pept_M24_MAP"/>
</dbReference>
<dbReference type="InterPro" id="IPR029149">
    <property type="entry name" value="Creatin/AminoP/Spt16_N"/>
</dbReference>
<keyword evidence="4" id="KW-1185">Reference proteome</keyword>
<feature type="domain" description="Peptidase M24" evidence="1">
    <location>
        <begin position="168"/>
        <end position="373"/>
    </location>
</feature>
<keyword evidence="3" id="KW-0645">Protease</keyword>
<dbReference type="Proteomes" id="UP000282002">
    <property type="component" value="Chromosome"/>
</dbReference>
<accession>A0A3S8U3N5</accession>
<evidence type="ECO:0000313" key="4">
    <source>
        <dbReference type="Proteomes" id="UP000282002"/>
    </source>
</evidence>
<dbReference type="Gene3D" id="3.90.230.10">
    <property type="entry name" value="Creatinase/methionine aminopeptidase superfamily"/>
    <property type="match status" value="1"/>
</dbReference>
<dbReference type="InterPro" id="IPR050659">
    <property type="entry name" value="Peptidase_M24B"/>
</dbReference>
<dbReference type="Pfam" id="PF01321">
    <property type="entry name" value="Creatinase_N"/>
    <property type="match status" value="1"/>
</dbReference>
<name>A0A3S8U3N5_9RHOB</name>
<dbReference type="SUPFAM" id="SSF55920">
    <property type="entry name" value="Creatinase/aminopeptidase"/>
    <property type="match status" value="1"/>
</dbReference>
<dbReference type="InterPro" id="IPR000587">
    <property type="entry name" value="Creatinase_N"/>
</dbReference>
<dbReference type="GO" id="GO:0008235">
    <property type="term" value="F:metalloexopeptidase activity"/>
    <property type="evidence" value="ECO:0007669"/>
    <property type="project" value="UniProtKB-ARBA"/>
</dbReference>
<sequence>MDQAALAALPYSFAKLDDLMEKAGIDVLLVTSKHNTQYLLGGYRFIFFSAMDAIGHSRYLPVIAYVKGAPDKTAYVANKMEGGEHANHPFWTPHFLPMSWGSVDSMSEAVRHVRDHGPASPRIGVEPSFLPMNSAKVLEAAFPNAPLIDATGLLERLRAVKTDAERALLKQASEAITGAMQATIRASGEGDSKFQIIDRLRREETERGLQFEYCLLTLGASHNRAASSQTWNSGEVLSIDSGGNLKGYIGDICRMGVLGEPDAELIDLLAEVETVQQAAFAKIRAGALGGDLIAAGEAELARQPNRACTDFFAHGMGVITHEAPFLMTNHPVAYEGTDASHALEAGMVLSVETTMLHPRRGFIKLEDTLAVTEAGYELFGTTGRGWNISERR</sequence>
<protein>
    <submittedName>
        <fullName evidence="3">Aminopeptidase P family protein</fullName>
    </submittedName>
</protein>
<dbReference type="OrthoDB" id="9806388at2"/>
<dbReference type="PANTHER" id="PTHR46112">
    <property type="entry name" value="AMINOPEPTIDASE"/>
    <property type="match status" value="1"/>
</dbReference>
<feature type="domain" description="Creatinase N-terminal" evidence="2">
    <location>
        <begin position="14"/>
        <end position="160"/>
    </location>
</feature>
<evidence type="ECO:0000313" key="3">
    <source>
        <dbReference type="EMBL" id="AZL58178.1"/>
    </source>
</evidence>
<dbReference type="KEGG" id="taw:EI545_04595"/>
<dbReference type="CDD" id="cd01066">
    <property type="entry name" value="APP_MetAP"/>
    <property type="match status" value="1"/>
</dbReference>